<protein>
    <submittedName>
        <fullName evidence="1">Uncharacterized protein</fullName>
    </submittedName>
</protein>
<sequence>MSWYCSPKDSKQWVLFTDTVHEAEQTLFFRIRADPFWGFGLGLNTLILVPVHHTL</sequence>
<proteinExistence type="predicted"/>
<name>A0A0A9FPR5_ARUDO</name>
<dbReference type="EMBL" id="GBRH01183614">
    <property type="protein sequence ID" value="JAE14282.1"/>
    <property type="molecule type" value="Transcribed_RNA"/>
</dbReference>
<dbReference type="AlphaFoldDB" id="A0A0A9FPR5"/>
<reference evidence="1" key="1">
    <citation type="submission" date="2014-09" db="EMBL/GenBank/DDBJ databases">
        <authorList>
            <person name="Magalhaes I.L.F."/>
            <person name="Oliveira U."/>
            <person name="Santos F.R."/>
            <person name="Vidigal T.H.D.A."/>
            <person name="Brescovit A.D."/>
            <person name="Santos A.J."/>
        </authorList>
    </citation>
    <scope>NUCLEOTIDE SEQUENCE</scope>
    <source>
        <tissue evidence="1">Shoot tissue taken approximately 20 cm above the soil surface</tissue>
    </source>
</reference>
<evidence type="ECO:0000313" key="1">
    <source>
        <dbReference type="EMBL" id="JAE14282.1"/>
    </source>
</evidence>
<accession>A0A0A9FPR5</accession>
<reference evidence="1" key="2">
    <citation type="journal article" date="2015" name="Data Brief">
        <title>Shoot transcriptome of the giant reed, Arundo donax.</title>
        <authorList>
            <person name="Barrero R.A."/>
            <person name="Guerrero F.D."/>
            <person name="Moolhuijzen P."/>
            <person name="Goolsby J.A."/>
            <person name="Tidwell J."/>
            <person name="Bellgard S.E."/>
            <person name="Bellgard M.I."/>
        </authorList>
    </citation>
    <scope>NUCLEOTIDE SEQUENCE</scope>
    <source>
        <tissue evidence="1">Shoot tissue taken approximately 20 cm above the soil surface</tissue>
    </source>
</reference>
<organism evidence="1">
    <name type="scientific">Arundo donax</name>
    <name type="common">Giant reed</name>
    <name type="synonym">Donax arundinaceus</name>
    <dbReference type="NCBI Taxonomy" id="35708"/>
    <lineage>
        <taxon>Eukaryota</taxon>
        <taxon>Viridiplantae</taxon>
        <taxon>Streptophyta</taxon>
        <taxon>Embryophyta</taxon>
        <taxon>Tracheophyta</taxon>
        <taxon>Spermatophyta</taxon>
        <taxon>Magnoliopsida</taxon>
        <taxon>Liliopsida</taxon>
        <taxon>Poales</taxon>
        <taxon>Poaceae</taxon>
        <taxon>PACMAD clade</taxon>
        <taxon>Arundinoideae</taxon>
        <taxon>Arundineae</taxon>
        <taxon>Arundo</taxon>
    </lineage>
</organism>